<evidence type="ECO:0000256" key="5">
    <source>
        <dbReference type="SAM" id="Phobius"/>
    </source>
</evidence>
<evidence type="ECO:0000256" key="2">
    <source>
        <dbReference type="ARBA" id="ARBA00023015"/>
    </source>
</evidence>
<keyword evidence="2" id="KW-0805">Transcription regulation</keyword>
<keyword evidence="5" id="KW-1133">Transmembrane helix</keyword>
<dbReference type="CDD" id="cd08414">
    <property type="entry name" value="PBP2_LTTR_aromatics_like"/>
    <property type="match status" value="1"/>
</dbReference>
<comment type="similarity">
    <text evidence="1">Belongs to the LysR transcriptional regulatory family.</text>
</comment>
<dbReference type="InterPro" id="IPR000847">
    <property type="entry name" value="LysR_HTH_N"/>
</dbReference>
<proteinExistence type="inferred from homology"/>
<dbReference type="AlphaFoldDB" id="A0A1G9UVN6"/>
<dbReference type="Gene3D" id="1.10.10.10">
    <property type="entry name" value="Winged helix-like DNA-binding domain superfamily/Winged helix DNA-binding domain"/>
    <property type="match status" value="1"/>
</dbReference>
<evidence type="ECO:0000259" key="6">
    <source>
        <dbReference type="PROSITE" id="PS50931"/>
    </source>
</evidence>
<dbReference type="FunFam" id="1.10.10.10:FF:000001">
    <property type="entry name" value="LysR family transcriptional regulator"/>
    <property type="match status" value="1"/>
</dbReference>
<organism evidence="7 8">
    <name type="scientific">Allokutzneria albata</name>
    <name type="common">Kibdelosporangium albatum</name>
    <dbReference type="NCBI Taxonomy" id="211114"/>
    <lineage>
        <taxon>Bacteria</taxon>
        <taxon>Bacillati</taxon>
        <taxon>Actinomycetota</taxon>
        <taxon>Actinomycetes</taxon>
        <taxon>Pseudonocardiales</taxon>
        <taxon>Pseudonocardiaceae</taxon>
        <taxon>Allokutzneria</taxon>
    </lineage>
</organism>
<evidence type="ECO:0000256" key="1">
    <source>
        <dbReference type="ARBA" id="ARBA00009437"/>
    </source>
</evidence>
<dbReference type="Pfam" id="PF00126">
    <property type="entry name" value="HTH_1"/>
    <property type="match status" value="1"/>
</dbReference>
<dbReference type="SUPFAM" id="SSF46785">
    <property type="entry name" value="Winged helix' DNA-binding domain"/>
    <property type="match status" value="1"/>
</dbReference>
<dbReference type="PROSITE" id="PS50931">
    <property type="entry name" value="HTH_LYSR"/>
    <property type="match status" value="1"/>
</dbReference>
<gene>
    <name evidence="7" type="ORF">SAMN04489726_2652</name>
</gene>
<evidence type="ECO:0000313" key="8">
    <source>
        <dbReference type="Proteomes" id="UP000183376"/>
    </source>
</evidence>
<protein>
    <submittedName>
        <fullName evidence="7">DNA-binding transcriptional regulator, LysR family</fullName>
    </submittedName>
</protein>
<reference evidence="7 8" key="1">
    <citation type="submission" date="2016-10" db="EMBL/GenBank/DDBJ databases">
        <authorList>
            <person name="de Groot N.N."/>
        </authorList>
    </citation>
    <scope>NUCLEOTIDE SEQUENCE [LARGE SCALE GENOMIC DNA]</scope>
    <source>
        <strain evidence="7 8">DSM 44149</strain>
    </source>
</reference>
<dbReference type="GO" id="GO:0032993">
    <property type="term" value="C:protein-DNA complex"/>
    <property type="evidence" value="ECO:0007669"/>
    <property type="project" value="TreeGrafter"/>
</dbReference>
<dbReference type="eggNOG" id="COG0583">
    <property type="taxonomic scope" value="Bacteria"/>
</dbReference>
<dbReference type="GO" id="GO:0003677">
    <property type="term" value="F:DNA binding"/>
    <property type="evidence" value="ECO:0007669"/>
    <property type="project" value="UniProtKB-KW"/>
</dbReference>
<sequence>MSNTDLPPLPYSARMELRHLRYFVVVAEELNLTRAAERLCMAQPPLSVQLRKLEKELGVRLLDRSSRGVRLTDAGALLYDEARRILGSVDQASQLVRSVGTGTVGRLALGFVPSAALEVLPPILREFKASHPEITLYLNEMRPDQVLDSLHEQRIDVGLCYLSRGFADPALQTRCVAEDPLVLAVPAAHRLAGKSTVDMRELAEEQFVLPTRHRMPGLHGIIAESCAANGFTPRVAQREVWLMQTIVGLVAGGIGVAVVPASAQRLRSEDVRFLRLTGTTTPALMSAAWRPDRISPVLDAFLDLVSET</sequence>
<feature type="transmembrane region" description="Helical" evidence="5">
    <location>
        <begin position="241"/>
        <end position="263"/>
    </location>
</feature>
<evidence type="ECO:0000256" key="4">
    <source>
        <dbReference type="ARBA" id="ARBA00023163"/>
    </source>
</evidence>
<dbReference type="InterPro" id="IPR036388">
    <property type="entry name" value="WH-like_DNA-bd_sf"/>
</dbReference>
<dbReference type="PRINTS" id="PR00039">
    <property type="entry name" value="HTHLYSR"/>
</dbReference>
<dbReference type="PANTHER" id="PTHR30346">
    <property type="entry name" value="TRANSCRIPTIONAL DUAL REGULATOR HCAR-RELATED"/>
    <property type="match status" value="1"/>
</dbReference>
<keyword evidence="5" id="KW-0812">Transmembrane</keyword>
<dbReference type="GO" id="GO:0003700">
    <property type="term" value="F:DNA-binding transcription factor activity"/>
    <property type="evidence" value="ECO:0007669"/>
    <property type="project" value="InterPro"/>
</dbReference>
<dbReference type="Pfam" id="PF03466">
    <property type="entry name" value="LysR_substrate"/>
    <property type="match status" value="1"/>
</dbReference>
<keyword evidence="8" id="KW-1185">Reference proteome</keyword>
<dbReference type="EMBL" id="LT629701">
    <property type="protein sequence ID" value="SDM63877.1"/>
    <property type="molecule type" value="Genomic_DNA"/>
</dbReference>
<feature type="domain" description="HTH lysR-type" evidence="6">
    <location>
        <begin position="15"/>
        <end position="72"/>
    </location>
</feature>
<evidence type="ECO:0000313" key="7">
    <source>
        <dbReference type="EMBL" id="SDM63877.1"/>
    </source>
</evidence>
<accession>A0A1G9UVN6</accession>
<dbReference type="Proteomes" id="UP000183376">
    <property type="component" value="Chromosome I"/>
</dbReference>
<evidence type="ECO:0000256" key="3">
    <source>
        <dbReference type="ARBA" id="ARBA00023125"/>
    </source>
</evidence>
<dbReference type="STRING" id="211114.SAMN04489726_2652"/>
<dbReference type="InterPro" id="IPR036390">
    <property type="entry name" value="WH_DNA-bd_sf"/>
</dbReference>
<dbReference type="PANTHER" id="PTHR30346:SF28">
    <property type="entry name" value="HTH-TYPE TRANSCRIPTIONAL REGULATOR CYNR"/>
    <property type="match status" value="1"/>
</dbReference>
<dbReference type="SUPFAM" id="SSF53850">
    <property type="entry name" value="Periplasmic binding protein-like II"/>
    <property type="match status" value="1"/>
</dbReference>
<keyword evidence="4" id="KW-0804">Transcription</keyword>
<dbReference type="InterPro" id="IPR005119">
    <property type="entry name" value="LysR_subst-bd"/>
</dbReference>
<keyword evidence="5" id="KW-0472">Membrane</keyword>
<name>A0A1G9UVN6_ALLAB</name>
<dbReference type="Gene3D" id="3.40.190.10">
    <property type="entry name" value="Periplasmic binding protein-like II"/>
    <property type="match status" value="2"/>
</dbReference>
<keyword evidence="3 7" id="KW-0238">DNA-binding</keyword>